<evidence type="ECO:0000256" key="7">
    <source>
        <dbReference type="SAM" id="MobiDB-lite"/>
    </source>
</evidence>
<feature type="domain" description="DUF5979" evidence="10">
    <location>
        <begin position="517"/>
        <end position="609"/>
    </location>
</feature>
<dbReference type="Gene3D" id="2.60.40.1280">
    <property type="match status" value="1"/>
</dbReference>
<keyword evidence="8" id="KW-0472">Membrane</keyword>
<dbReference type="EMBL" id="LR134350">
    <property type="protein sequence ID" value="VEG29014.1"/>
    <property type="molecule type" value="Genomic_DNA"/>
</dbReference>
<dbReference type="Gene3D" id="2.60.40.740">
    <property type="match status" value="1"/>
</dbReference>
<keyword evidence="2" id="KW-0134">Cell wall</keyword>
<dbReference type="Proteomes" id="UP000266895">
    <property type="component" value="Chromosome"/>
</dbReference>
<feature type="transmembrane region" description="Helical" evidence="8">
    <location>
        <begin position="834"/>
        <end position="854"/>
    </location>
</feature>
<dbReference type="PANTHER" id="PTHR44826">
    <property type="entry name" value="SPORE COAT PROTEIN SP85"/>
    <property type="match status" value="1"/>
</dbReference>
<dbReference type="InterPro" id="IPR046022">
    <property type="entry name" value="DUF5979"/>
</dbReference>
<dbReference type="InterPro" id="IPR051860">
    <property type="entry name" value="Plasmodium_CSP_Invasion"/>
</dbReference>
<dbReference type="Pfam" id="PF25548">
    <property type="entry name" value="DUF7926"/>
    <property type="match status" value="1"/>
</dbReference>
<keyword evidence="6" id="KW-0572">Peptidoglycan-anchor</keyword>
<accession>A0A448HIK4</accession>
<evidence type="ECO:0000259" key="9">
    <source>
        <dbReference type="Pfam" id="PF17961"/>
    </source>
</evidence>
<keyword evidence="4" id="KW-0732">Signal</keyword>
<name>A0A448HIK4_9ACTO</name>
<evidence type="ECO:0000256" key="2">
    <source>
        <dbReference type="ARBA" id="ARBA00022512"/>
    </source>
</evidence>
<dbReference type="Pfam" id="PF17961">
    <property type="entry name" value="Big_8"/>
    <property type="match status" value="1"/>
</dbReference>
<reference evidence="12 13" key="1">
    <citation type="submission" date="2018-12" db="EMBL/GenBank/DDBJ databases">
        <authorList>
            <consortium name="Pathogen Informatics"/>
        </authorList>
    </citation>
    <scope>NUCLEOTIDE SEQUENCE [LARGE SCALE GENOMIC DNA]</scope>
    <source>
        <strain evidence="12 13">NCTC11636</strain>
    </source>
</reference>
<dbReference type="SUPFAM" id="SSF49401">
    <property type="entry name" value="Bacterial adhesins"/>
    <property type="match status" value="2"/>
</dbReference>
<evidence type="ECO:0000256" key="3">
    <source>
        <dbReference type="ARBA" id="ARBA00022525"/>
    </source>
</evidence>
<evidence type="ECO:0000313" key="12">
    <source>
        <dbReference type="EMBL" id="VEG29014.1"/>
    </source>
</evidence>
<dbReference type="InterPro" id="IPR008966">
    <property type="entry name" value="Adhesion_dom_sf"/>
</dbReference>
<dbReference type="Pfam" id="PF19407">
    <property type="entry name" value="DUF5979"/>
    <property type="match status" value="2"/>
</dbReference>
<comment type="subcellular location">
    <subcellularLocation>
        <location evidence="1">Secreted</location>
        <location evidence="1">Cell wall</location>
        <topology evidence="1">Peptidoglycan-anchor</topology>
    </subcellularLocation>
</comment>
<evidence type="ECO:0000256" key="8">
    <source>
        <dbReference type="SAM" id="Phobius"/>
    </source>
</evidence>
<protein>
    <submittedName>
        <fullName evidence="12">Uncharacterized protein</fullName>
    </submittedName>
</protein>
<proteinExistence type="predicted"/>
<sequence length="859" mass="87422">MTPVPSSRSGTAVPRRVGAIAVIAALVVTLLAALPMYARAANNAGIVVSNLSLVSSDANGVEDPSDTSIKVDDYLKLSFDWDASAANAKSGDSFQITLPVELRNRESITENMTVSYNGSAHVIGSCAMEAQTITCTFNSQLDTLVNQGFTGLQGSGSALVLAAEATDESTVTVNANGQATEVAVPGGKIAENVGLPYTEQWLTKWGFPVTSTSSEISWEITFGASQVKQALAQSGTELVVDGSTRSTITFTDEISPGQTYVTDMSKWQLSIGSAQGRDYFYGQVTDATGADQDTRVGDFDIAVQLNGTTATVTVTGPFAPDTNYHIYYSTSPTSADGIVQPGVEYTNKAAVVGTGLEESHSVYYTKSFTISVDMAPGFGGLGITKLLTGAQATQVPASTTFEVTIDYVLPGGATVDTYAGWIPPGTVNADRTGGTTTMTVTTGENTTYNGTFPRDTVLTLSEDTSSASTTPAGVSWGTPVFTVGDQTTNTLTIGNQTSTAVTLRNSADDAPVEQGDFTVTKELAGDGDFTGSTYTFSYTCTDGTTGTLSVAGGQTSAPSQKVAAGSTCTITEDAASAERAGYSLVLPAEQTVQIVKDQTAALTVTNTYDQDYGTFSVAKVIAGDFTATDPGTVSVSYQCDDAAATSGTLVLTMGGNAVLGPLLPAGTTCVLSEDASSAERAGYTVTTSWSQDSVTIVKDSTPAVTVTNTYTPVPSPSPSASPSESPSASPSASASESPSASPSASVSESPSASPSASVSESPSASPSASVSESPSASPSASASESPSASPSASESGTPAPAATASYPSNGTPTTPTTKTTRTTRTTSSLARTGAFVAIPAIIAAGALAGGALLVRRRRD</sequence>
<dbReference type="OrthoDB" id="3263604at2"/>
<keyword evidence="5" id="KW-0677">Repeat</keyword>
<evidence type="ECO:0000256" key="1">
    <source>
        <dbReference type="ARBA" id="ARBA00004168"/>
    </source>
</evidence>
<dbReference type="GO" id="GO:0007155">
    <property type="term" value="P:cell adhesion"/>
    <property type="evidence" value="ECO:0007669"/>
    <property type="project" value="InterPro"/>
</dbReference>
<evidence type="ECO:0000256" key="6">
    <source>
        <dbReference type="ARBA" id="ARBA00023088"/>
    </source>
</evidence>
<evidence type="ECO:0000313" key="13">
    <source>
        <dbReference type="Proteomes" id="UP000266895"/>
    </source>
</evidence>
<keyword evidence="8" id="KW-1133">Transmembrane helix</keyword>
<evidence type="ECO:0000256" key="4">
    <source>
        <dbReference type="ARBA" id="ARBA00022729"/>
    </source>
</evidence>
<feature type="domain" description="DUF7926" evidence="11">
    <location>
        <begin position="201"/>
        <end position="377"/>
    </location>
</feature>
<feature type="compositionally biased region" description="Low complexity" evidence="7">
    <location>
        <begin position="720"/>
        <end position="826"/>
    </location>
</feature>
<evidence type="ECO:0000259" key="11">
    <source>
        <dbReference type="Pfam" id="PF25548"/>
    </source>
</evidence>
<dbReference type="KEGG" id="ahw:NCTC11636_01835"/>
<evidence type="ECO:0000256" key="5">
    <source>
        <dbReference type="ARBA" id="ARBA00022737"/>
    </source>
</evidence>
<dbReference type="InterPro" id="IPR041171">
    <property type="entry name" value="SDR_Ig"/>
</dbReference>
<feature type="domain" description="SDR-like Ig" evidence="9">
    <location>
        <begin position="71"/>
        <end position="144"/>
    </location>
</feature>
<organism evidence="12 13">
    <name type="scientific">Actinomyces howellii</name>
    <dbReference type="NCBI Taxonomy" id="52771"/>
    <lineage>
        <taxon>Bacteria</taxon>
        <taxon>Bacillati</taxon>
        <taxon>Actinomycetota</taxon>
        <taxon>Actinomycetes</taxon>
        <taxon>Actinomycetales</taxon>
        <taxon>Actinomycetaceae</taxon>
        <taxon>Actinomyces</taxon>
    </lineage>
</organism>
<feature type="domain" description="DUF5979" evidence="10">
    <location>
        <begin position="615"/>
        <end position="711"/>
    </location>
</feature>
<gene>
    <name evidence="12" type="ORF">NCTC11636_01835</name>
</gene>
<feature type="region of interest" description="Disordered" evidence="7">
    <location>
        <begin position="707"/>
        <end position="832"/>
    </location>
</feature>
<evidence type="ECO:0000259" key="10">
    <source>
        <dbReference type="Pfam" id="PF19407"/>
    </source>
</evidence>
<dbReference type="AlphaFoldDB" id="A0A448HIK4"/>
<dbReference type="InterPro" id="IPR011252">
    <property type="entry name" value="Fibrogen-bd_dom1"/>
</dbReference>
<keyword evidence="3" id="KW-0964">Secreted</keyword>
<keyword evidence="13" id="KW-1185">Reference proteome</keyword>
<keyword evidence="8" id="KW-0812">Transmembrane</keyword>
<dbReference type="PANTHER" id="PTHR44826:SF3">
    <property type="entry name" value="SPORE COAT PROTEIN SP85"/>
    <property type="match status" value="1"/>
</dbReference>
<dbReference type="InterPro" id="IPR057686">
    <property type="entry name" value="DUF7926"/>
</dbReference>